<accession>A0A0A9E5S9</accession>
<evidence type="ECO:0000313" key="1">
    <source>
        <dbReference type="EMBL" id="JAD95436.1"/>
    </source>
</evidence>
<proteinExistence type="predicted"/>
<reference evidence="1" key="2">
    <citation type="journal article" date="2015" name="Data Brief">
        <title>Shoot transcriptome of the giant reed, Arundo donax.</title>
        <authorList>
            <person name="Barrero R.A."/>
            <person name="Guerrero F.D."/>
            <person name="Moolhuijzen P."/>
            <person name="Goolsby J.A."/>
            <person name="Tidwell J."/>
            <person name="Bellgard S.E."/>
            <person name="Bellgard M.I."/>
        </authorList>
    </citation>
    <scope>NUCLEOTIDE SEQUENCE</scope>
    <source>
        <tissue evidence="1">Shoot tissue taken approximately 20 cm above the soil surface</tissue>
    </source>
</reference>
<dbReference type="EMBL" id="GBRH01202459">
    <property type="protein sequence ID" value="JAD95436.1"/>
    <property type="molecule type" value="Transcribed_RNA"/>
</dbReference>
<protein>
    <submittedName>
        <fullName evidence="1">Uncharacterized protein</fullName>
    </submittedName>
</protein>
<reference evidence="1" key="1">
    <citation type="submission" date="2014-09" db="EMBL/GenBank/DDBJ databases">
        <authorList>
            <person name="Magalhaes I.L.F."/>
            <person name="Oliveira U."/>
            <person name="Santos F.R."/>
            <person name="Vidigal T.H.D.A."/>
            <person name="Brescovit A.D."/>
            <person name="Santos A.J."/>
        </authorList>
    </citation>
    <scope>NUCLEOTIDE SEQUENCE</scope>
    <source>
        <tissue evidence="1">Shoot tissue taken approximately 20 cm above the soil surface</tissue>
    </source>
</reference>
<organism evidence="1">
    <name type="scientific">Arundo donax</name>
    <name type="common">Giant reed</name>
    <name type="synonym">Donax arundinaceus</name>
    <dbReference type="NCBI Taxonomy" id="35708"/>
    <lineage>
        <taxon>Eukaryota</taxon>
        <taxon>Viridiplantae</taxon>
        <taxon>Streptophyta</taxon>
        <taxon>Embryophyta</taxon>
        <taxon>Tracheophyta</taxon>
        <taxon>Spermatophyta</taxon>
        <taxon>Magnoliopsida</taxon>
        <taxon>Liliopsida</taxon>
        <taxon>Poales</taxon>
        <taxon>Poaceae</taxon>
        <taxon>PACMAD clade</taxon>
        <taxon>Arundinoideae</taxon>
        <taxon>Arundineae</taxon>
        <taxon>Arundo</taxon>
    </lineage>
</organism>
<sequence>MRIELHSQPPILYEAPTNMWFQGRTFVVGLQASEIECKRDKDTKDEG</sequence>
<dbReference type="AlphaFoldDB" id="A0A0A9E5S9"/>
<name>A0A0A9E5S9_ARUDO</name>